<comment type="caution">
    <text evidence="2">The sequence shown here is derived from an EMBL/GenBank/DDBJ whole genome shotgun (WGS) entry which is preliminary data.</text>
</comment>
<dbReference type="Proteomes" id="UP001589890">
    <property type="component" value="Unassembled WGS sequence"/>
</dbReference>
<proteinExistence type="predicted"/>
<organism evidence="2 3">
    <name type="scientific">Kribbella deserti</name>
    <dbReference type="NCBI Taxonomy" id="1926257"/>
    <lineage>
        <taxon>Bacteria</taxon>
        <taxon>Bacillati</taxon>
        <taxon>Actinomycetota</taxon>
        <taxon>Actinomycetes</taxon>
        <taxon>Propionibacteriales</taxon>
        <taxon>Kribbellaceae</taxon>
        <taxon>Kribbella</taxon>
    </lineage>
</organism>
<sequence>MTNLVRKYIELQYTFAPAVAATIVQHAAWHPNEAVRLFTDDGGITASINLTTAYSDAQTLVDAIDLAWDEVSLHTPNGERVPAPWRMLIVDGDGMADHVATQRDTEAATAPPPDVDDEGMAGASA</sequence>
<accession>A0ABV6QE05</accession>
<feature type="region of interest" description="Disordered" evidence="1">
    <location>
        <begin position="100"/>
        <end position="125"/>
    </location>
</feature>
<keyword evidence="3" id="KW-1185">Reference proteome</keyword>
<dbReference type="EMBL" id="JBHLTC010000001">
    <property type="protein sequence ID" value="MFC0622846.1"/>
    <property type="molecule type" value="Genomic_DNA"/>
</dbReference>
<evidence type="ECO:0000256" key="1">
    <source>
        <dbReference type="SAM" id="MobiDB-lite"/>
    </source>
</evidence>
<evidence type="ECO:0000313" key="3">
    <source>
        <dbReference type="Proteomes" id="UP001589890"/>
    </source>
</evidence>
<reference evidence="2 3" key="1">
    <citation type="submission" date="2024-09" db="EMBL/GenBank/DDBJ databases">
        <authorList>
            <person name="Sun Q."/>
            <person name="Mori K."/>
        </authorList>
    </citation>
    <scope>NUCLEOTIDE SEQUENCE [LARGE SCALE GENOMIC DNA]</scope>
    <source>
        <strain evidence="2 3">CGMCC 1.15906</strain>
    </source>
</reference>
<gene>
    <name evidence="2" type="ORF">ACFFGN_02165</name>
</gene>
<dbReference type="RefSeq" id="WP_380043523.1">
    <property type="nucleotide sequence ID" value="NZ_JBHLTC010000001.1"/>
</dbReference>
<name>A0ABV6QE05_9ACTN</name>
<evidence type="ECO:0000313" key="2">
    <source>
        <dbReference type="EMBL" id="MFC0622846.1"/>
    </source>
</evidence>
<protein>
    <submittedName>
        <fullName evidence="2">Uncharacterized protein</fullName>
    </submittedName>
</protein>